<keyword evidence="2" id="KW-0456">Lyase</keyword>
<gene>
    <name evidence="4" type="primary">uxaA</name>
    <name evidence="4" type="ORF">GCM10011273_03830</name>
</gene>
<dbReference type="GO" id="GO:0016829">
    <property type="term" value="F:lyase activity"/>
    <property type="evidence" value="ECO:0007669"/>
    <property type="project" value="UniProtKB-KW"/>
</dbReference>
<dbReference type="PANTHER" id="PTHR30536:SF5">
    <property type="entry name" value="ALTRONATE DEHYDRATASE"/>
    <property type="match status" value="1"/>
</dbReference>
<dbReference type="InterPro" id="IPR044144">
    <property type="entry name" value="SAF_UxaA/GarD"/>
</dbReference>
<dbReference type="PANTHER" id="PTHR30536">
    <property type="entry name" value="ALTRONATE/GALACTARATE DEHYDRATASE"/>
    <property type="match status" value="1"/>
</dbReference>
<dbReference type="Proteomes" id="UP000662572">
    <property type="component" value="Unassembled WGS sequence"/>
</dbReference>
<keyword evidence="4" id="KW-0378">Hydrolase</keyword>
<dbReference type="InterPro" id="IPR052172">
    <property type="entry name" value="UxaA_altronate/galactarate_dh"/>
</dbReference>
<keyword evidence="5" id="KW-1185">Reference proteome</keyword>
<evidence type="ECO:0000313" key="5">
    <source>
        <dbReference type="Proteomes" id="UP000662572"/>
    </source>
</evidence>
<reference evidence="4" key="2">
    <citation type="submission" date="2020-09" db="EMBL/GenBank/DDBJ databases">
        <authorList>
            <person name="Sun Q."/>
            <person name="Kim S."/>
        </authorList>
    </citation>
    <scope>NUCLEOTIDE SEQUENCE</scope>
    <source>
        <strain evidence="4">KCTC 32296</strain>
    </source>
</reference>
<feature type="domain" description="SAF" evidence="3">
    <location>
        <begin position="29"/>
        <end position="101"/>
    </location>
</feature>
<evidence type="ECO:0000256" key="1">
    <source>
        <dbReference type="ARBA" id="ARBA00010986"/>
    </source>
</evidence>
<dbReference type="Pfam" id="PF20629">
    <property type="entry name" value="GD_AH_C"/>
    <property type="match status" value="1"/>
</dbReference>
<accession>A0A918UN68</accession>
<reference evidence="4" key="1">
    <citation type="journal article" date="2014" name="Int. J. Syst. Evol. Microbiol.">
        <title>Complete genome sequence of Corynebacterium casei LMG S-19264T (=DSM 44701T), isolated from a smear-ripened cheese.</title>
        <authorList>
            <consortium name="US DOE Joint Genome Institute (JGI-PGF)"/>
            <person name="Walter F."/>
            <person name="Albersmeier A."/>
            <person name="Kalinowski J."/>
            <person name="Ruckert C."/>
        </authorList>
    </citation>
    <scope>NUCLEOTIDE SEQUENCE</scope>
    <source>
        <strain evidence="4">KCTC 32296</strain>
    </source>
</reference>
<dbReference type="EMBL" id="BMZB01000001">
    <property type="protein sequence ID" value="GGZ22243.1"/>
    <property type="molecule type" value="Genomic_DNA"/>
</dbReference>
<evidence type="ECO:0000259" key="3">
    <source>
        <dbReference type="SMART" id="SM00858"/>
    </source>
</evidence>
<evidence type="ECO:0000313" key="4">
    <source>
        <dbReference type="EMBL" id="GGZ22243.1"/>
    </source>
</evidence>
<dbReference type="InterPro" id="IPR048332">
    <property type="entry name" value="GD_AH_C"/>
</dbReference>
<dbReference type="RefSeq" id="WP_308429894.1">
    <property type="nucleotide sequence ID" value="NZ_BMZB01000001.1"/>
</dbReference>
<dbReference type="SMART" id="SM00858">
    <property type="entry name" value="SAF"/>
    <property type="match status" value="1"/>
</dbReference>
<dbReference type="GO" id="GO:0019698">
    <property type="term" value="P:D-galacturonate catabolic process"/>
    <property type="evidence" value="ECO:0007669"/>
    <property type="project" value="TreeGrafter"/>
</dbReference>
<dbReference type="InterPro" id="IPR007392">
    <property type="entry name" value="GD_AH_second"/>
</dbReference>
<dbReference type="Pfam" id="PF04295">
    <property type="entry name" value="GD_AH_second"/>
    <property type="match status" value="1"/>
</dbReference>
<organism evidence="4 5">
    <name type="scientific">Asticcacaulis endophyticus</name>
    <dbReference type="NCBI Taxonomy" id="1395890"/>
    <lineage>
        <taxon>Bacteria</taxon>
        <taxon>Pseudomonadati</taxon>
        <taxon>Pseudomonadota</taxon>
        <taxon>Alphaproteobacteria</taxon>
        <taxon>Caulobacterales</taxon>
        <taxon>Caulobacteraceae</taxon>
        <taxon>Asticcacaulis</taxon>
    </lineage>
</organism>
<dbReference type="Pfam" id="PF08666">
    <property type="entry name" value="SAF"/>
    <property type="match status" value="1"/>
</dbReference>
<comment type="caution">
    <text evidence="4">The sequence shown here is derived from an EMBL/GenBank/DDBJ whole genome shotgun (WGS) entry which is preliminary data.</text>
</comment>
<dbReference type="GO" id="GO:0016787">
    <property type="term" value="F:hydrolase activity"/>
    <property type="evidence" value="ECO:0007669"/>
    <property type="project" value="UniProtKB-KW"/>
</dbReference>
<dbReference type="AlphaFoldDB" id="A0A918UN68"/>
<evidence type="ECO:0000256" key="2">
    <source>
        <dbReference type="ARBA" id="ARBA00023239"/>
    </source>
</evidence>
<dbReference type="InterPro" id="IPR013974">
    <property type="entry name" value="SAF"/>
</dbReference>
<comment type="similarity">
    <text evidence="1">Belongs to the UxaA family.</text>
</comment>
<protein>
    <submittedName>
        <fullName evidence="4">Altronate hydrolase</fullName>
    </submittedName>
</protein>
<sequence length="513" mass="54976">MPDDIKTGCGQLGEGDHALIRYVRVHDTDHVVIAVEELPAGTVIDIDGQPPLVLEADIPKGHKLALYDIPAGQDVLKFGFVIGHASVDIKRGEHIHSHNLVTSLSGVEDYDYQPKPAPKPGDAPDAHTFMGYRRSDGRVGIRNEIWILCTVGCVARTSERLAKIAGERFKDRVDGVFALTHPLGCSQLGDDLDHTRKLLAALASHPNAGGVLIVGLGCENNQLSALIREVVREPDRLRYFAAQMVDDEHEAGLEALEELVAVVEKDQREECQVSDLVIGVKCGGSDGFSGLTANPLVGKIADRVALAGGKSIMTEIPEIFGAERILMARAKDEAVFHGIVDVVNDFKQYFLDHKQPVFENPSPGNKAGGITTLEEKSLGAVQKGGLSQLNEVLRYGERATVPGLSLLEAPGNDAVSSTALTAAGAVIVLFTTGRGTPLGFPAPTLKIASNTALANKKPHWIDFNAGQALEGKTLDQTADDLMDLILKTASGQPSCNEKNEEREIAIWKNGVTL</sequence>
<proteinExistence type="inferred from homology"/>
<dbReference type="CDD" id="cd11613">
    <property type="entry name" value="SAF_AH_GD"/>
    <property type="match status" value="1"/>
</dbReference>
<dbReference type="Gene3D" id="2.30.130.110">
    <property type="match status" value="1"/>
</dbReference>
<name>A0A918UN68_9CAUL</name>